<reference evidence="2" key="2">
    <citation type="submission" date="2023-06" db="EMBL/GenBank/DDBJ databases">
        <authorList>
            <person name="Swenson N.G."/>
            <person name="Wegrzyn J.L."/>
            <person name="Mcevoy S.L."/>
        </authorList>
    </citation>
    <scope>NUCLEOTIDE SEQUENCE</scope>
    <source>
        <strain evidence="2">NS2018</strain>
        <tissue evidence="2">Leaf</tissue>
    </source>
</reference>
<reference evidence="2" key="1">
    <citation type="journal article" date="2022" name="Plant J.">
        <title>Strategies of tolerance reflected in two North American maple genomes.</title>
        <authorList>
            <person name="McEvoy S.L."/>
            <person name="Sezen U.U."/>
            <person name="Trouern-Trend A."/>
            <person name="McMahon S.M."/>
            <person name="Schaberg P.G."/>
            <person name="Yang J."/>
            <person name="Wegrzyn J.L."/>
            <person name="Swenson N.G."/>
        </authorList>
    </citation>
    <scope>NUCLEOTIDE SEQUENCE</scope>
    <source>
        <strain evidence="2">NS2018</strain>
    </source>
</reference>
<name>A0AA39VX54_ACESA</name>
<evidence type="ECO:0000313" key="3">
    <source>
        <dbReference type="Proteomes" id="UP001168877"/>
    </source>
</evidence>
<proteinExistence type="predicted"/>
<feature type="region of interest" description="Disordered" evidence="1">
    <location>
        <begin position="189"/>
        <end position="275"/>
    </location>
</feature>
<keyword evidence="3" id="KW-1185">Reference proteome</keyword>
<organism evidence="2 3">
    <name type="scientific">Acer saccharum</name>
    <name type="common">Sugar maple</name>
    <dbReference type="NCBI Taxonomy" id="4024"/>
    <lineage>
        <taxon>Eukaryota</taxon>
        <taxon>Viridiplantae</taxon>
        <taxon>Streptophyta</taxon>
        <taxon>Embryophyta</taxon>
        <taxon>Tracheophyta</taxon>
        <taxon>Spermatophyta</taxon>
        <taxon>Magnoliopsida</taxon>
        <taxon>eudicotyledons</taxon>
        <taxon>Gunneridae</taxon>
        <taxon>Pentapetalae</taxon>
        <taxon>rosids</taxon>
        <taxon>malvids</taxon>
        <taxon>Sapindales</taxon>
        <taxon>Sapindaceae</taxon>
        <taxon>Hippocastanoideae</taxon>
        <taxon>Acereae</taxon>
        <taxon>Acer</taxon>
    </lineage>
</organism>
<protein>
    <submittedName>
        <fullName evidence="2">Uncharacterized protein</fullName>
    </submittedName>
</protein>
<comment type="caution">
    <text evidence="2">The sequence shown here is derived from an EMBL/GenBank/DDBJ whole genome shotgun (WGS) entry which is preliminary data.</text>
</comment>
<feature type="compositionally biased region" description="Basic residues" evidence="1">
    <location>
        <begin position="239"/>
        <end position="259"/>
    </location>
</feature>
<dbReference type="AlphaFoldDB" id="A0AA39VX54"/>
<feature type="region of interest" description="Disordered" evidence="1">
    <location>
        <begin position="31"/>
        <end position="54"/>
    </location>
</feature>
<gene>
    <name evidence="2" type="ORF">LWI29_013474</name>
</gene>
<dbReference type="EMBL" id="JAUESC010000004">
    <property type="protein sequence ID" value="KAK0596187.1"/>
    <property type="molecule type" value="Genomic_DNA"/>
</dbReference>
<evidence type="ECO:0000313" key="2">
    <source>
        <dbReference type="EMBL" id="KAK0596187.1"/>
    </source>
</evidence>
<evidence type="ECO:0000256" key="1">
    <source>
        <dbReference type="SAM" id="MobiDB-lite"/>
    </source>
</evidence>
<accession>A0AA39VX54</accession>
<feature type="compositionally biased region" description="Polar residues" evidence="1">
    <location>
        <begin position="189"/>
        <end position="206"/>
    </location>
</feature>
<sequence length="323" mass="36305">MLILEFFSSRDVNDIKVHAFQGFDRTKRERSGKLVIGENQGQRRDRGSDSTSSSEEEGLFLDFIKWKGECSKLEAQKVVKEFSGHGLAARNFRQGSQDLNFSRSPSRDGPLKAHLDNIDKGAGLALNEKSDGLQKVILSRSQSLDGALKDYLDNIEKAFIRAKLRMEIPPKSVENTLVPIQVRSSQESSLDKSVSFVQETKATTDSSKSDADELTEVSSFLSIPATGEEGEVEREPTKKKSKKCKKSKNKAAMSQRKKTTATDNKSEEKSIKGNWNVDDEVIKVMEIGAQLGINFNGKEREMAEYIRIREKEDEDRMDDVDDR</sequence>
<dbReference type="Proteomes" id="UP001168877">
    <property type="component" value="Unassembled WGS sequence"/>
</dbReference>